<feature type="domain" description="Reverse transcriptase Ty1/copia-type" evidence="11">
    <location>
        <begin position="932"/>
        <end position="992"/>
    </location>
</feature>
<dbReference type="InterPro" id="IPR039537">
    <property type="entry name" value="Retrotran_Ty1/copia-like"/>
</dbReference>
<evidence type="ECO:0000256" key="7">
    <source>
        <dbReference type="ARBA" id="ARBA00022918"/>
    </source>
</evidence>
<evidence type="ECO:0000313" key="14">
    <source>
        <dbReference type="Proteomes" id="UP001151760"/>
    </source>
</evidence>
<keyword evidence="6" id="KW-0229">DNA integration</keyword>
<evidence type="ECO:0000256" key="10">
    <source>
        <dbReference type="ARBA" id="ARBA00023268"/>
    </source>
</evidence>
<evidence type="ECO:0000256" key="5">
    <source>
        <dbReference type="ARBA" id="ARBA00022842"/>
    </source>
</evidence>
<name>A0ABQ5C8V2_9ASTR</name>
<keyword evidence="14" id="KW-1185">Reference proteome</keyword>
<evidence type="ECO:0000256" key="8">
    <source>
        <dbReference type="ARBA" id="ARBA00022932"/>
    </source>
</evidence>
<evidence type="ECO:0000256" key="9">
    <source>
        <dbReference type="ARBA" id="ARBA00023172"/>
    </source>
</evidence>
<dbReference type="PANTHER" id="PTHR42648">
    <property type="entry name" value="TRANSPOSASE, PUTATIVE-RELATED"/>
    <property type="match status" value="1"/>
</dbReference>
<evidence type="ECO:0000259" key="12">
    <source>
        <dbReference type="Pfam" id="PF13976"/>
    </source>
</evidence>
<evidence type="ECO:0000259" key="11">
    <source>
        <dbReference type="Pfam" id="PF07727"/>
    </source>
</evidence>
<dbReference type="Gene3D" id="4.10.60.10">
    <property type="entry name" value="Zinc finger, CCHC-type"/>
    <property type="match status" value="1"/>
</dbReference>
<gene>
    <name evidence="13" type="ORF">Tco_0892514</name>
</gene>
<dbReference type="Pfam" id="PF13976">
    <property type="entry name" value="gag_pre-integrs"/>
    <property type="match status" value="1"/>
</dbReference>
<dbReference type="PANTHER" id="PTHR42648:SF11">
    <property type="entry name" value="TRANSPOSON TY4-P GAG-POL POLYPROTEIN"/>
    <property type="match status" value="1"/>
</dbReference>
<evidence type="ECO:0000256" key="3">
    <source>
        <dbReference type="ARBA" id="ARBA00022759"/>
    </source>
</evidence>
<feature type="domain" description="GAG-pre-integrase" evidence="12">
    <location>
        <begin position="618"/>
        <end position="688"/>
    </location>
</feature>
<dbReference type="Pfam" id="PF07727">
    <property type="entry name" value="RVT_2"/>
    <property type="match status" value="1"/>
</dbReference>
<comment type="caution">
    <text evidence="13">The sequence shown here is derived from an EMBL/GenBank/DDBJ whole genome shotgun (WGS) entry which is preliminary data.</text>
</comment>
<reference evidence="13" key="2">
    <citation type="submission" date="2022-01" db="EMBL/GenBank/DDBJ databases">
        <authorList>
            <person name="Yamashiro T."/>
            <person name="Shiraishi A."/>
            <person name="Satake H."/>
            <person name="Nakayama K."/>
        </authorList>
    </citation>
    <scope>NUCLEOTIDE SEQUENCE</scope>
</reference>
<dbReference type="InterPro" id="IPR025724">
    <property type="entry name" value="GAG-pre-integrase_dom"/>
</dbReference>
<keyword evidence="4" id="KW-0378">Hydrolase</keyword>
<dbReference type="Proteomes" id="UP001151760">
    <property type="component" value="Unassembled WGS sequence"/>
</dbReference>
<organism evidence="13 14">
    <name type="scientific">Tanacetum coccineum</name>
    <dbReference type="NCBI Taxonomy" id="301880"/>
    <lineage>
        <taxon>Eukaryota</taxon>
        <taxon>Viridiplantae</taxon>
        <taxon>Streptophyta</taxon>
        <taxon>Embryophyta</taxon>
        <taxon>Tracheophyta</taxon>
        <taxon>Spermatophyta</taxon>
        <taxon>Magnoliopsida</taxon>
        <taxon>eudicotyledons</taxon>
        <taxon>Gunneridae</taxon>
        <taxon>Pentapetalae</taxon>
        <taxon>asterids</taxon>
        <taxon>campanulids</taxon>
        <taxon>Asterales</taxon>
        <taxon>Asteraceae</taxon>
        <taxon>Asteroideae</taxon>
        <taxon>Anthemideae</taxon>
        <taxon>Anthemidinae</taxon>
        <taxon>Tanacetum</taxon>
    </lineage>
</organism>
<evidence type="ECO:0000256" key="6">
    <source>
        <dbReference type="ARBA" id="ARBA00022908"/>
    </source>
</evidence>
<keyword evidence="8" id="KW-0548">Nucleotidyltransferase</keyword>
<dbReference type="EMBL" id="BQNB010013979">
    <property type="protein sequence ID" value="GJT22577.1"/>
    <property type="molecule type" value="Genomic_DNA"/>
</dbReference>
<accession>A0ABQ5C8V2</accession>
<keyword evidence="7" id="KW-0695">RNA-directed DNA polymerase</keyword>
<keyword evidence="8" id="KW-0808">Transferase</keyword>
<evidence type="ECO:0000313" key="13">
    <source>
        <dbReference type="EMBL" id="GJT22577.1"/>
    </source>
</evidence>
<proteinExistence type="predicted"/>
<keyword evidence="10" id="KW-0511">Multifunctional enzyme</keyword>
<sequence>MDSENYLRGDDLKHYEAEIETMNLILISIPNDIYNSVDACTTEKFMWQRVERLMRGTVQNKVGKETNFNNEFDQFVAEPGEALVSYVTQVRLAKRLTKDSYDDLFDYLQQFEKLVNASRAKKLEKSHDPLALVVHMGSSSRTTSPYYVAHPSSVVDYDDNYQKDVVQHNFEDPLTYAMILLSRAIIQCFSNLTNNCLRTSSNTRNQAIVQGTAANVQCYNCSEKGHYARNYPKPRVWDSKIQPTNFDSDEGPSYDSAFLSEYPKQPKIINNTIGDDQIDNNIIFDEPNGDVNSGNVEYDNNIQESYALEQLARNAYKEAEKQQIIVKKFQQQNTMLTKQLESYKKKTQTNLKRRLSENEDKNHDTVIDLEARAKKNEDVVLKMGNSLQGMFMLGPKPMSFYDSKVKHGLGYTNPYTLKKAISYYPKLYDASFLDDSKIQMNVRDTKDILDDATNKNDLSETRKQNELLKDQLLEAKLKHEIEYCVLLSHECVDNSMQDEIEKIQRDSIEIQEGMQNRINILEMMTRTQTQGEINELIENVNQNTYAYADVRAPNQDLLITISELKAKLENVEKGLGHNPFSVGQFCDGDLEVAFRSKTNYVRNLEGDDLLTGDHESNFYTISISDMAASSPVCIMSKANSTKSWLWHRRLSHLNFGTINDLTKHDLVDGIQKIKYGKDHLCSACEQGKRKKASHPPKLVPSNHFKLELLHMDLYGPMRVASININRWFQIYNRRTKKIMETIHVKFDELIAMASKHDNLEPIFQRFINDDSSTESMNIPSKEDLDNLFGPIYKVYFEKRSSVTSINSAAQQVLNHEDSPSTSLNVVEEHEAPPIVTTFEEQTSPISLNEADEFNKKGSADFDGNTVFVPYDAPNFEEAESFTTALDPSNMHEFHQVQPSTHIWTKARPLEQVISNLSKPVMTRQRLQTDSEELVPRPDGKNIIDVKWLWKNKSYAENIIIRNKSRLVAKGYKQEEGIDFEESFAPIARLEAV</sequence>
<keyword evidence="5" id="KW-0460">Magnesium</keyword>
<keyword evidence="1" id="KW-0540">Nuclease</keyword>
<evidence type="ECO:0000256" key="1">
    <source>
        <dbReference type="ARBA" id="ARBA00022722"/>
    </source>
</evidence>
<reference evidence="13" key="1">
    <citation type="journal article" date="2022" name="Int. J. Mol. Sci.">
        <title>Draft Genome of Tanacetum Coccineum: Genomic Comparison of Closely Related Tanacetum-Family Plants.</title>
        <authorList>
            <person name="Yamashiro T."/>
            <person name="Shiraishi A."/>
            <person name="Nakayama K."/>
            <person name="Satake H."/>
        </authorList>
    </citation>
    <scope>NUCLEOTIDE SEQUENCE</scope>
</reference>
<evidence type="ECO:0000256" key="2">
    <source>
        <dbReference type="ARBA" id="ARBA00022723"/>
    </source>
</evidence>
<keyword evidence="8" id="KW-0239">DNA-directed DNA polymerase</keyword>
<dbReference type="InterPro" id="IPR013103">
    <property type="entry name" value="RVT_2"/>
</dbReference>
<protein>
    <submittedName>
        <fullName evidence="13">Integrase, catalytic region, zinc finger, CCHC-type containing protein</fullName>
    </submittedName>
</protein>
<evidence type="ECO:0000256" key="4">
    <source>
        <dbReference type="ARBA" id="ARBA00022801"/>
    </source>
</evidence>
<keyword evidence="3" id="KW-0255">Endonuclease</keyword>
<keyword evidence="2" id="KW-0479">Metal-binding</keyword>
<keyword evidence="9" id="KW-0233">DNA recombination</keyword>